<feature type="region of interest" description="Disordered" evidence="1">
    <location>
        <begin position="93"/>
        <end position="112"/>
    </location>
</feature>
<dbReference type="Proteomes" id="UP000297245">
    <property type="component" value="Unassembled WGS sequence"/>
</dbReference>
<proteinExistence type="predicted"/>
<dbReference type="AlphaFoldDB" id="A0A4S8M9T2"/>
<protein>
    <submittedName>
        <fullName evidence="2">Uncharacterized protein</fullName>
    </submittedName>
</protein>
<reference evidence="2 3" key="1">
    <citation type="journal article" date="2019" name="Nat. Ecol. Evol.">
        <title>Megaphylogeny resolves global patterns of mushroom evolution.</title>
        <authorList>
            <person name="Varga T."/>
            <person name="Krizsan K."/>
            <person name="Foldi C."/>
            <person name="Dima B."/>
            <person name="Sanchez-Garcia M."/>
            <person name="Sanchez-Ramirez S."/>
            <person name="Szollosi G.J."/>
            <person name="Szarkandi J.G."/>
            <person name="Papp V."/>
            <person name="Albert L."/>
            <person name="Andreopoulos W."/>
            <person name="Angelini C."/>
            <person name="Antonin V."/>
            <person name="Barry K.W."/>
            <person name="Bougher N.L."/>
            <person name="Buchanan P."/>
            <person name="Buyck B."/>
            <person name="Bense V."/>
            <person name="Catcheside P."/>
            <person name="Chovatia M."/>
            <person name="Cooper J."/>
            <person name="Damon W."/>
            <person name="Desjardin D."/>
            <person name="Finy P."/>
            <person name="Geml J."/>
            <person name="Haridas S."/>
            <person name="Hughes K."/>
            <person name="Justo A."/>
            <person name="Karasinski D."/>
            <person name="Kautmanova I."/>
            <person name="Kiss B."/>
            <person name="Kocsube S."/>
            <person name="Kotiranta H."/>
            <person name="LaButti K.M."/>
            <person name="Lechner B.E."/>
            <person name="Liimatainen K."/>
            <person name="Lipzen A."/>
            <person name="Lukacs Z."/>
            <person name="Mihaltcheva S."/>
            <person name="Morgado L.N."/>
            <person name="Niskanen T."/>
            <person name="Noordeloos M.E."/>
            <person name="Ohm R.A."/>
            <person name="Ortiz-Santana B."/>
            <person name="Ovrebo C."/>
            <person name="Racz N."/>
            <person name="Riley R."/>
            <person name="Savchenko A."/>
            <person name="Shiryaev A."/>
            <person name="Soop K."/>
            <person name="Spirin V."/>
            <person name="Szebenyi C."/>
            <person name="Tomsovsky M."/>
            <person name="Tulloss R.E."/>
            <person name="Uehling J."/>
            <person name="Grigoriev I.V."/>
            <person name="Vagvolgyi C."/>
            <person name="Papp T."/>
            <person name="Martin F.M."/>
            <person name="Miettinen O."/>
            <person name="Hibbett D.S."/>
            <person name="Nagy L.G."/>
        </authorList>
    </citation>
    <scope>NUCLEOTIDE SEQUENCE [LARGE SCALE GENOMIC DNA]</scope>
    <source>
        <strain evidence="2 3">CBS 962.96</strain>
    </source>
</reference>
<accession>A0A4S8M9T2</accession>
<organism evidence="2 3">
    <name type="scientific">Dendrothele bispora (strain CBS 962.96)</name>
    <dbReference type="NCBI Taxonomy" id="1314807"/>
    <lineage>
        <taxon>Eukaryota</taxon>
        <taxon>Fungi</taxon>
        <taxon>Dikarya</taxon>
        <taxon>Basidiomycota</taxon>
        <taxon>Agaricomycotina</taxon>
        <taxon>Agaricomycetes</taxon>
        <taxon>Agaricomycetidae</taxon>
        <taxon>Agaricales</taxon>
        <taxon>Agaricales incertae sedis</taxon>
        <taxon>Dendrothele</taxon>
    </lineage>
</organism>
<evidence type="ECO:0000313" key="3">
    <source>
        <dbReference type="Proteomes" id="UP000297245"/>
    </source>
</evidence>
<name>A0A4S8M9T2_DENBC</name>
<evidence type="ECO:0000256" key="1">
    <source>
        <dbReference type="SAM" id="MobiDB-lite"/>
    </source>
</evidence>
<evidence type="ECO:0000313" key="2">
    <source>
        <dbReference type="EMBL" id="THU99174.1"/>
    </source>
</evidence>
<dbReference type="EMBL" id="ML179124">
    <property type="protein sequence ID" value="THU99174.1"/>
    <property type="molecule type" value="Genomic_DNA"/>
</dbReference>
<sequence>MSYTMPKSNHQKRESTYQVVRMTPGEKIEPPNDIVFIMMAMGAGIKVKSNLLLELEADREQGETGEAGIRGDNSASSKFVVRLTTLLKDTDKEQSPYYSRSIKGEESLELES</sequence>
<keyword evidence="3" id="KW-1185">Reference proteome</keyword>
<gene>
    <name evidence="2" type="ORF">K435DRAFT_795186</name>
</gene>